<dbReference type="SUPFAM" id="SSF141868">
    <property type="entry name" value="EAL domain-like"/>
    <property type="match status" value="1"/>
</dbReference>
<dbReference type="InterPro" id="IPR035919">
    <property type="entry name" value="EAL_sf"/>
</dbReference>
<dbReference type="OrthoDB" id="1673646at2"/>
<dbReference type="InterPro" id="IPR001633">
    <property type="entry name" value="EAL_dom"/>
</dbReference>
<dbReference type="Pfam" id="PF00563">
    <property type="entry name" value="EAL"/>
    <property type="match status" value="1"/>
</dbReference>
<gene>
    <name evidence="3" type="ORF">CE457_01305</name>
    <name evidence="2" type="ORF">KUC_0542</name>
</gene>
<proteinExistence type="predicted"/>
<feature type="domain" description="EAL" evidence="1">
    <location>
        <begin position="1"/>
        <end position="252"/>
    </location>
</feature>
<dbReference type="CDD" id="cd01948">
    <property type="entry name" value="EAL"/>
    <property type="match status" value="1"/>
</dbReference>
<reference evidence="2 4" key="1">
    <citation type="submission" date="2011-10" db="EMBL/GenBank/DDBJ databases">
        <authorList>
            <person name="Quillaguamn J."/>
            <person name="Guzmn D."/>
            <person name="Balderrama-Subieta A."/>
            <person name="Cardona-Ortuo C."/>
            <person name="Guevara-Martnez M."/>
            <person name="Callisaya-Quispe N."/>
        </authorList>
    </citation>
    <scope>NUCLEOTIDE SEQUENCE [LARGE SCALE GENOMIC DNA]</scope>
    <source>
        <strain evidence="2 4">LC1</strain>
    </source>
</reference>
<accession>A0A265E2Y7</accession>
<dbReference type="SMART" id="SM00052">
    <property type="entry name" value="EAL"/>
    <property type="match status" value="1"/>
</dbReference>
<dbReference type="EMBL" id="NPEY01000001">
    <property type="protein sequence ID" value="OZT75890.1"/>
    <property type="molecule type" value="Genomic_DNA"/>
</dbReference>
<dbReference type="Gene3D" id="3.20.20.450">
    <property type="entry name" value="EAL domain"/>
    <property type="match status" value="1"/>
</dbReference>
<evidence type="ECO:0000313" key="5">
    <source>
        <dbReference type="Proteomes" id="UP000216538"/>
    </source>
</evidence>
<evidence type="ECO:0000313" key="4">
    <source>
        <dbReference type="Proteomes" id="UP000005756"/>
    </source>
</evidence>
<dbReference type="Proteomes" id="UP000216538">
    <property type="component" value="Unassembled WGS sequence"/>
</dbReference>
<organism evidence="2 4">
    <name type="scientific">Vreelandella boliviensis LC1</name>
    <dbReference type="NCBI Taxonomy" id="1072583"/>
    <lineage>
        <taxon>Bacteria</taxon>
        <taxon>Pseudomonadati</taxon>
        <taxon>Pseudomonadota</taxon>
        <taxon>Gammaproteobacteria</taxon>
        <taxon>Oceanospirillales</taxon>
        <taxon>Halomonadaceae</taxon>
        <taxon>Vreelandella</taxon>
    </lineage>
</organism>
<dbReference type="PANTHER" id="PTHR33121">
    <property type="entry name" value="CYCLIC DI-GMP PHOSPHODIESTERASE PDEF"/>
    <property type="match status" value="1"/>
</dbReference>
<dbReference type="PROSITE" id="PS50883">
    <property type="entry name" value="EAL"/>
    <property type="match status" value="1"/>
</dbReference>
<dbReference type="RefSeq" id="WP_007111529.1">
    <property type="nucleotide sequence ID" value="NZ_JH393257.1"/>
</dbReference>
<evidence type="ECO:0000313" key="3">
    <source>
        <dbReference type="EMBL" id="OZT75890.1"/>
    </source>
</evidence>
<dbReference type="PANTHER" id="PTHR33121:SF15">
    <property type="entry name" value="BLUE LIGHT- AND TEMPERATURE-REGULATED ANTIREPRESSOR BLUF"/>
    <property type="match status" value="1"/>
</dbReference>
<dbReference type="EMBL" id="JH393257">
    <property type="protein sequence ID" value="EHJ93593.1"/>
    <property type="molecule type" value="Genomic_DNA"/>
</dbReference>
<dbReference type="GO" id="GO:0071111">
    <property type="term" value="F:cyclic-guanylate-specific phosphodiesterase activity"/>
    <property type="evidence" value="ECO:0007669"/>
    <property type="project" value="InterPro"/>
</dbReference>
<evidence type="ECO:0000259" key="1">
    <source>
        <dbReference type="PROSITE" id="PS50883"/>
    </source>
</evidence>
<keyword evidence="5" id="KW-1185">Reference proteome</keyword>
<dbReference type="AlphaFoldDB" id="A0A265E2Y7"/>
<dbReference type="STRING" id="1072583.KUC_0542"/>
<name>A0A265E2Y7_9GAMM</name>
<dbReference type="InterPro" id="IPR050706">
    <property type="entry name" value="Cyclic-di-GMP_PDE-like"/>
</dbReference>
<evidence type="ECO:0000313" key="2">
    <source>
        <dbReference type="EMBL" id="EHJ93593.1"/>
    </source>
</evidence>
<reference evidence="3 5" key="2">
    <citation type="submission" date="2017-07" db="EMBL/GenBank/DDBJ databases">
        <title>Shotgun whole genome sequences of three halophilic bacterial isolates.</title>
        <authorList>
            <person name="Pozzo T."/>
            <person name="Higdon S.M."/>
            <person name="Quillaguaman J."/>
        </authorList>
    </citation>
    <scope>NUCLEOTIDE SEQUENCE [LARGE SCALE GENOMIC DNA]</scope>
    <source>
        <strain evidence="3 5">LC1</strain>
    </source>
</reference>
<dbReference type="Proteomes" id="UP000005756">
    <property type="component" value="Unassembled WGS sequence"/>
</dbReference>
<sequence length="276" mass="30570">MSQCARVNGSCKRCEGDLPFEFTMAFQPIVDLSLAQIVTYEALVRGSHGESAGSVIAQVTDDLLYRFDQACRVKAIEMASALNMQTDLSINFLPNAVYEPEACIQATLEVSKRVGWPTNRLIFEITETERVRDRQHLCNIIDAYRSMGFKTALDDFGNGYANLDLLTELTPDKLKIDRELVMHCDSDFRRQALLNAIILLAQELDMTLIAEGVETRAEALWLARAGIVCQQGFYFAKPAINSLGADISPLLTELKSELAGLKSEVESGSGAVHERN</sequence>
<protein>
    <submittedName>
        <fullName evidence="2">Blue light-and temperature-regulated antirepressor YcgF</fullName>
    </submittedName>
    <submittedName>
        <fullName evidence="3">EAL domain-containing protein</fullName>
    </submittedName>
</protein>